<dbReference type="GO" id="GO:0031956">
    <property type="term" value="F:medium-chain fatty acid-CoA ligase activity"/>
    <property type="evidence" value="ECO:0007669"/>
    <property type="project" value="TreeGrafter"/>
</dbReference>
<dbReference type="Pfam" id="PF13193">
    <property type="entry name" value="AMP-binding_C"/>
    <property type="match status" value="1"/>
</dbReference>
<dbReference type="Proteomes" id="UP000294937">
    <property type="component" value="Unassembled WGS sequence"/>
</dbReference>
<keyword evidence="2" id="KW-0436">Ligase</keyword>
<dbReference type="Gene3D" id="3.30.300.30">
    <property type="match status" value="1"/>
</dbReference>
<evidence type="ECO:0000256" key="1">
    <source>
        <dbReference type="ARBA" id="ARBA00006432"/>
    </source>
</evidence>
<evidence type="ECO:0000313" key="6">
    <source>
        <dbReference type="Proteomes" id="UP000294937"/>
    </source>
</evidence>
<dbReference type="SUPFAM" id="SSF56801">
    <property type="entry name" value="Acetyl-CoA synthetase-like"/>
    <property type="match status" value="1"/>
</dbReference>
<dbReference type="Gene3D" id="3.40.50.12780">
    <property type="entry name" value="N-terminal domain of ligase-like"/>
    <property type="match status" value="1"/>
</dbReference>
<dbReference type="InterPro" id="IPR042099">
    <property type="entry name" value="ANL_N_sf"/>
</dbReference>
<dbReference type="InterPro" id="IPR045851">
    <property type="entry name" value="AMP-bd_C_sf"/>
</dbReference>
<comment type="similarity">
    <text evidence="1">Belongs to the ATP-dependent AMP-binding enzyme family.</text>
</comment>
<reference evidence="5 6" key="1">
    <citation type="submission" date="2019-03" db="EMBL/GenBank/DDBJ databases">
        <title>Genomic Encyclopedia of Type Strains, Phase IV (KMG-IV): sequencing the most valuable type-strain genomes for metagenomic binning, comparative biology and taxonomic classification.</title>
        <authorList>
            <person name="Goeker M."/>
        </authorList>
    </citation>
    <scope>NUCLEOTIDE SEQUENCE [LARGE SCALE GENOMIC DNA]</scope>
    <source>
        <strain evidence="5 6">DSM 45707</strain>
    </source>
</reference>
<dbReference type="InterPro" id="IPR000873">
    <property type="entry name" value="AMP-dep_synth/lig_dom"/>
</dbReference>
<name>A0A4R3L4G6_9BACL</name>
<evidence type="ECO:0000256" key="2">
    <source>
        <dbReference type="ARBA" id="ARBA00022598"/>
    </source>
</evidence>
<evidence type="ECO:0000259" key="3">
    <source>
        <dbReference type="Pfam" id="PF00501"/>
    </source>
</evidence>
<dbReference type="EMBL" id="SMAG01000006">
    <property type="protein sequence ID" value="TCS93620.1"/>
    <property type="molecule type" value="Genomic_DNA"/>
</dbReference>
<dbReference type="PANTHER" id="PTHR43201">
    <property type="entry name" value="ACYL-COA SYNTHETASE"/>
    <property type="match status" value="1"/>
</dbReference>
<comment type="caution">
    <text evidence="5">The sequence shown here is derived from an EMBL/GenBank/DDBJ whole genome shotgun (WGS) entry which is preliminary data.</text>
</comment>
<feature type="domain" description="AMP-binding enzyme C-terminal" evidence="4">
    <location>
        <begin position="415"/>
        <end position="489"/>
    </location>
</feature>
<dbReference type="PANTHER" id="PTHR43201:SF5">
    <property type="entry name" value="MEDIUM-CHAIN ACYL-COA LIGASE ACSF2, MITOCHONDRIAL"/>
    <property type="match status" value="1"/>
</dbReference>
<protein>
    <submittedName>
        <fullName evidence="5">Long-chain acyl-CoA synthetase</fullName>
    </submittedName>
</protein>
<keyword evidence="6" id="KW-1185">Reference proteome</keyword>
<evidence type="ECO:0000313" key="5">
    <source>
        <dbReference type="EMBL" id="TCS93620.1"/>
    </source>
</evidence>
<dbReference type="InterPro" id="IPR025110">
    <property type="entry name" value="AMP-bd_C"/>
</dbReference>
<dbReference type="Pfam" id="PF00501">
    <property type="entry name" value="AMP-binding"/>
    <property type="match status" value="1"/>
</dbReference>
<dbReference type="InterPro" id="IPR020845">
    <property type="entry name" value="AMP-binding_CS"/>
</dbReference>
<organism evidence="5 6">
    <name type="scientific">Hazenella coriacea</name>
    <dbReference type="NCBI Taxonomy" id="1179467"/>
    <lineage>
        <taxon>Bacteria</taxon>
        <taxon>Bacillati</taxon>
        <taxon>Bacillota</taxon>
        <taxon>Bacilli</taxon>
        <taxon>Bacillales</taxon>
        <taxon>Thermoactinomycetaceae</taxon>
        <taxon>Hazenella</taxon>
    </lineage>
</organism>
<dbReference type="RefSeq" id="WP_165875942.1">
    <property type="nucleotide sequence ID" value="NZ_SMAG01000006.1"/>
</dbReference>
<dbReference type="PROSITE" id="PS00455">
    <property type="entry name" value="AMP_BINDING"/>
    <property type="match status" value="1"/>
</dbReference>
<evidence type="ECO:0000259" key="4">
    <source>
        <dbReference type="Pfam" id="PF13193"/>
    </source>
</evidence>
<dbReference type="AlphaFoldDB" id="A0A4R3L4G6"/>
<gene>
    <name evidence="5" type="ORF">EDD58_10653</name>
</gene>
<feature type="domain" description="AMP-dependent synthetase/ligase" evidence="3">
    <location>
        <begin position="9"/>
        <end position="365"/>
    </location>
</feature>
<dbReference type="GO" id="GO:0006631">
    <property type="term" value="P:fatty acid metabolic process"/>
    <property type="evidence" value="ECO:0007669"/>
    <property type="project" value="TreeGrafter"/>
</dbReference>
<accession>A0A4R3L4G6</accession>
<sequence>MATLGQMLRHRAYFSPSLEAIVAGGQRYTYQQFDERVNQLAHYLLAANIKKGDRVGILCKNNHPFPTILLAAAKIGAIAVPLNWRLTPHELDYIIKDSKPKVIFYDEEYEQLLASSSEWYFVSTMIKVGRGVNTHPSFEALLLNRPMTEPLVSVAEEDETLIIYTSGTSGHPKGVVCTHKNLYATAIANGLALEFHYGARYMLPTPFFHISGLILACMLLYGMTIIPTSNFDPVELWDLIEAENVTYMMSVPHLLIYMLPELLKSDRNYHSFKSFVCGGTKLPETLIRQYDSFGFSIYQAYGQTEGTGAFCYWTPRMGIHKCHTVGKPVFPGEIKIFNPNTGQEVLAGEVGEIGYHGPQIFKGYWNKPEETQKVLRNGWLLTGDAGKLDEDGFLHVLDRYKDLIICGGENIYPAQVEEVIRQIDGVAEVALVGIPHKIWGELPRAYVIRKPDASISVEDILVKTQEKIAHYKLTEVVFVDQLPKNSFGKVLKRVLREEAIKEIELTTEQ</sequence>
<proteinExistence type="inferred from homology"/>